<dbReference type="Proteomes" id="UP000288805">
    <property type="component" value="Unassembled WGS sequence"/>
</dbReference>
<evidence type="ECO:0000313" key="3">
    <source>
        <dbReference type="Proteomes" id="UP000288805"/>
    </source>
</evidence>
<dbReference type="InterPro" id="IPR013103">
    <property type="entry name" value="RVT_2"/>
</dbReference>
<evidence type="ECO:0000313" key="2">
    <source>
        <dbReference type="EMBL" id="RVW92555.1"/>
    </source>
</evidence>
<reference evidence="2 3" key="1">
    <citation type="journal article" date="2018" name="PLoS Genet.">
        <title>Population sequencing reveals clonal diversity and ancestral inbreeding in the grapevine cultivar Chardonnay.</title>
        <authorList>
            <person name="Roach M.J."/>
            <person name="Johnson D.L."/>
            <person name="Bohlmann J."/>
            <person name="van Vuuren H.J."/>
            <person name="Jones S.J."/>
            <person name="Pretorius I.S."/>
            <person name="Schmidt S.A."/>
            <person name="Borneman A.R."/>
        </authorList>
    </citation>
    <scope>NUCLEOTIDE SEQUENCE [LARGE SCALE GENOMIC DNA]</scope>
    <source>
        <strain evidence="3">cv. Chardonnay</strain>
        <tissue evidence="2">Leaf</tissue>
    </source>
</reference>
<feature type="domain" description="Reverse transcriptase Ty1/copia-type" evidence="1">
    <location>
        <begin position="37"/>
        <end position="108"/>
    </location>
</feature>
<dbReference type="Pfam" id="PF07727">
    <property type="entry name" value="RVT_2"/>
    <property type="match status" value="1"/>
</dbReference>
<gene>
    <name evidence="2" type="ORF">CK203_039445</name>
</gene>
<dbReference type="AlphaFoldDB" id="A0A438I756"/>
<evidence type="ECO:0000259" key="1">
    <source>
        <dbReference type="Pfam" id="PF07727"/>
    </source>
</evidence>
<name>A0A438I756_VITVI</name>
<protein>
    <recommendedName>
        <fullName evidence="1">Reverse transcriptase Ty1/copia-type domain-containing protein</fullName>
    </recommendedName>
</protein>
<sequence length="111" mass="12771">MRFVNYLFYMVPFPSVSYNLGEVYRLKKTLYGLKQALMLGDDVDRIVVLKFDLASHFEMKNLGALWYFLGIEVASSTKGYLLSWSKYIVDILNQACLTNTKTIDTPLEVNV</sequence>
<organism evidence="2 3">
    <name type="scientific">Vitis vinifera</name>
    <name type="common">Grape</name>
    <dbReference type="NCBI Taxonomy" id="29760"/>
    <lineage>
        <taxon>Eukaryota</taxon>
        <taxon>Viridiplantae</taxon>
        <taxon>Streptophyta</taxon>
        <taxon>Embryophyta</taxon>
        <taxon>Tracheophyta</taxon>
        <taxon>Spermatophyta</taxon>
        <taxon>Magnoliopsida</taxon>
        <taxon>eudicotyledons</taxon>
        <taxon>Gunneridae</taxon>
        <taxon>Pentapetalae</taxon>
        <taxon>rosids</taxon>
        <taxon>Vitales</taxon>
        <taxon>Vitaceae</taxon>
        <taxon>Viteae</taxon>
        <taxon>Vitis</taxon>
    </lineage>
</organism>
<comment type="caution">
    <text evidence="2">The sequence shown here is derived from an EMBL/GenBank/DDBJ whole genome shotgun (WGS) entry which is preliminary data.</text>
</comment>
<proteinExistence type="predicted"/>
<dbReference type="EMBL" id="QGNW01000136">
    <property type="protein sequence ID" value="RVW92555.1"/>
    <property type="molecule type" value="Genomic_DNA"/>
</dbReference>
<accession>A0A438I756</accession>